<organism evidence="2 3">
    <name type="scientific">Parendozoicomonas callyspongiae</name>
    <dbReference type="NCBI Taxonomy" id="2942213"/>
    <lineage>
        <taxon>Bacteria</taxon>
        <taxon>Pseudomonadati</taxon>
        <taxon>Pseudomonadota</taxon>
        <taxon>Gammaproteobacteria</taxon>
        <taxon>Oceanospirillales</taxon>
        <taxon>Endozoicomonadaceae</taxon>
        <taxon>Parendozoicomonas</taxon>
    </lineage>
</organism>
<sequence>MDGPSTPTEGSSPNIRLPGRRFSNSPRHRPFSARSGSRTVQEAPPANYFRHPVVLRLELNRRLGDRLINKLKSAALSGPQTLFNRELGQPDSREALNNASTLLDLISDEDTNQEITAKLQRFLTGPDISSDKALELKRLINFISNISPDDELSPWGQEFLQTLTDEFDGRAVSIFLQTRFGQFVLEQLKNSMPIDVEDEKKLHLGLKLIQTRLESRPDSAPDASLVEYASLYLGDDVDLDKPEHTEPVIKLTLQNILASRIEAEENDFRLQENLENILDGIKETYPDEEQIEWLYYYLKVDPELRNFLDPELLLTPDPQKLGNYLLGDHEEVSQLKKLVRKNALENHKKEDAELIKALDGATSGNPASSPSPAKLYWMLETIEKNPEYKKLIDFSQLMSEDSGKLMHYLCSGRKEISQLRKHLAKRLQKCGKDIDELDTIITSISDTPESALDVKHLAEVSKAIGKAQSHCGADPQVQTLGLLRDHLDYQILEHTKEKFIQEMRQQLKYLEESGSSRVITITTGIGAAAAVAGVKGIAAGAKFTYEFKVVKGDDGRTREFHIGTPSISAKIGDGKVVSVTASGAYSGAKGRVFRSTEEFIRFHSNDFVPVLMSSMQKIPGNTKGSIDSRRAERLHSHITADRQLLSQRLAELGVIHPGDQVRVKQSKPVNYADFTQHSISGTLTVSALAGVLEGNIKLQNRCTNFRTRTNLRQMLQHNPDKAFPPHIEYLSFWAKADVADVAYYRHLQERLTSSPGDNPYLDTPQFAAKVIGQFKEEDCVVSKRQSGDECIQWLNMKARDLSSHIFGETSASSSPSQQKRARKKRLEIREQVKSSMMDQFMERDMYYFTVNAMEGHIGEKSPQKYFHQAKHSMQAPYKAHDRGEFIAAHTYTFHFLKKLYESTFLPGETPVSDDAIFFQVLQNYLEPSLDNPQLHLSNVKHVRKSLTASSVAKSTEKSVSGDLTLSVPVQIPGSHTPQASLSLKGDFSFIIIGQNVNPDNDGLYFNVGVTLNAGASPTLIVKALGTALEKLKGQRIEDTTIPEISLAELAPDLSGLSAQAGARLEFNFVKRRKDWCLQYTRLLGKESVGLALPAVGIPIGPLVETNIEAGASVDTTKNWYERPGNNTITYLQAKYNGWQAGNMIKMPSYHVDPSDEEYMDKMKQSNPFYSYCLTHRKAISEMLVNLADPEKRANAELIEMFSEIDTLASTGFREHFSEQLKQYARSPDPNSKNFKIMVQQFEQLLRVYHNRYLETARKRYRPNIKKGRVI</sequence>
<accession>A0ABT0PDN4</accession>
<keyword evidence="3" id="KW-1185">Reference proteome</keyword>
<reference evidence="2 3" key="1">
    <citation type="submission" date="2022-05" db="EMBL/GenBank/DDBJ databases">
        <authorList>
            <person name="Park J.-S."/>
        </authorList>
    </citation>
    <scope>NUCLEOTIDE SEQUENCE [LARGE SCALE GENOMIC DNA]</scope>
    <source>
        <strain evidence="2 3">2012CJ34-2</strain>
    </source>
</reference>
<dbReference type="Proteomes" id="UP001203338">
    <property type="component" value="Unassembled WGS sequence"/>
</dbReference>
<dbReference type="EMBL" id="JAMFLX010000006">
    <property type="protein sequence ID" value="MCL6269480.1"/>
    <property type="molecule type" value="Genomic_DNA"/>
</dbReference>
<feature type="region of interest" description="Disordered" evidence="1">
    <location>
        <begin position="1"/>
        <end position="44"/>
    </location>
</feature>
<protein>
    <submittedName>
        <fullName evidence="2">Uncharacterized protein</fullName>
    </submittedName>
</protein>
<evidence type="ECO:0000313" key="2">
    <source>
        <dbReference type="EMBL" id="MCL6269480.1"/>
    </source>
</evidence>
<comment type="caution">
    <text evidence="2">The sequence shown here is derived from an EMBL/GenBank/DDBJ whole genome shotgun (WGS) entry which is preliminary data.</text>
</comment>
<gene>
    <name evidence="2" type="ORF">M3P05_05940</name>
</gene>
<name>A0ABT0PDN4_9GAMM</name>
<proteinExistence type="predicted"/>
<evidence type="ECO:0000256" key="1">
    <source>
        <dbReference type="SAM" id="MobiDB-lite"/>
    </source>
</evidence>
<feature type="compositionally biased region" description="Polar residues" evidence="1">
    <location>
        <begin position="1"/>
        <end position="14"/>
    </location>
</feature>
<evidence type="ECO:0000313" key="3">
    <source>
        <dbReference type="Proteomes" id="UP001203338"/>
    </source>
</evidence>
<dbReference type="RefSeq" id="WP_249698508.1">
    <property type="nucleotide sequence ID" value="NZ_JAMFLX010000006.1"/>
</dbReference>